<dbReference type="Pfam" id="PF02653">
    <property type="entry name" value="BPD_transp_2"/>
    <property type="match status" value="1"/>
</dbReference>
<keyword evidence="7 9" id="KW-0472">Membrane</keyword>
<feature type="transmembrane region" description="Helical" evidence="9">
    <location>
        <begin position="263"/>
        <end position="279"/>
    </location>
</feature>
<evidence type="ECO:0000256" key="4">
    <source>
        <dbReference type="ARBA" id="ARBA00022692"/>
    </source>
</evidence>
<feature type="transmembrane region" description="Helical" evidence="9">
    <location>
        <begin position="138"/>
        <end position="157"/>
    </location>
</feature>
<keyword evidence="2" id="KW-0813">Transport</keyword>
<dbReference type="AlphaFoldDB" id="A0AAE3D1D8"/>
<dbReference type="GO" id="GO:0005886">
    <property type="term" value="C:plasma membrane"/>
    <property type="evidence" value="ECO:0007669"/>
    <property type="project" value="UniProtKB-SubCell"/>
</dbReference>
<comment type="subcellular location">
    <subcellularLocation>
        <location evidence="1">Cell membrane</location>
        <topology evidence="1">Multi-pass membrane protein</topology>
    </subcellularLocation>
</comment>
<proteinExistence type="inferred from homology"/>
<comment type="caution">
    <text evidence="10">The sequence shown here is derived from an EMBL/GenBank/DDBJ whole genome shotgun (WGS) entry which is preliminary data.</text>
</comment>
<reference evidence="10" key="1">
    <citation type="submission" date="2021-08" db="EMBL/GenBank/DDBJ databases">
        <title>Hoeflea bacterium WL0058 sp. nov., isolated from the sediment.</title>
        <authorList>
            <person name="Wang L."/>
            <person name="Zhang D."/>
        </authorList>
    </citation>
    <scope>NUCLEOTIDE SEQUENCE</scope>
    <source>
        <strain evidence="10">WL0058</strain>
    </source>
</reference>
<keyword evidence="3" id="KW-1003">Cell membrane</keyword>
<feature type="transmembrane region" description="Helical" evidence="9">
    <location>
        <begin position="12"/>
        <end position="35"/>
    </location>
</feature>
<keyword evidence="6 9" id="KW-1133">Transmembrane helix</keyword>
<evidence type="ECO:0000256" key="3">
    <source>
        <dbReference type="ARBA" id="ARBA00022475"/>
    </source>
</evidence>
<dbReference type="GO" id="GO:0006865">
    <property type="term" value="P:amino acid transport"/>
    <property type="evidence" value="ECO:0007669"/>
    <property type="project" value="UniProtKB-KW"/>
</dbReference>
<evidence type="ECO:0000256" key="8">
    <source>
        <dbReference type="ARBA" id="ARBA00037998"/>
    </source>
</evidence>
<feature type="transmembrane region" description="Helical" evidence="9">
    <location>
        <begin position="47"/>
        <end position="76"/>
    </location>
</feature>
<keyword evidence="11" id="KW-1185">Reference proteome</keyword>
<feature type="transmembrane region" description="Helical" evidence="9">
    <location>
        <begin position="183"/>
        <end position="205"/>
    </location>
</feature>
<dbReference type="RefSeq" id="WP_220229459.1">
    <property type="nucleotide sequence ID" value="NZ_JAICBX010000003.1"/>
</dbReference>
<evidence type="ECO:0000256" key="2">
    <source>
        <dbReference type="ARBA" id="ARBA00022448"/>
    </source>
</evidence>
<protein>
    <submittedName>
        <fullName evidence="10">Branched-chain amino acid ABC transporter permease</fullName>
    </submittedName>
</protein>
<feature type="transmembrane region" description="Helical" evidence="9">
    <location>
        <begin position="211"/>
        <end position="230"/>
    </location>
</feature>
<evidence type="ECO:0000256" key="9">
    <source>
        <dbReference type="SAM" id="Phobius"/>
    </source>
</evidence>
<dbReference type="CDD" id="cd06582">
    <property type="entry name" value="TM_PBP1_LivH_like"/>
    <property type="match status" value="1"/>
</dbReference>
<dbReference type="PANTHER" id="PTHR11795">
    <property type="entry name" value="BRANCHED-CHAIN AMINO ACID TRANSPORT SYSTEM PERMEASE PROTEIN LIVH"/>
    <property type="match status" value="1"/>
</dbReference>
<dbReference type="EMBL" id="JAICBX010000003">
    <property type="protein sequence ID" value="MBW8638724.1"/>
    <property type="molecule type" value="Genomic_DNA"/>
</dbReference>
<dbReference type="InterPro" id="IPR052157">
    <property type="entry name" value="BCAA_transport_permease"/>
</dbReference>
<dbReference type="GO" id="GO:0022857">
    <property type="term" value="F:transmembrane transporter activity"/>
    <property type="evidence" value="ECO:0007669"/>
    <property type="project" value="InterPro"/>
</dbReference>
<evidence type="ECO:0000313" key="11">
    <source>
        <dbReference type="Proteomes" id="UP001196509"/>
    </source>
</evidence>
<keyword evidence="4 9" id="KW-0812">Transmembrane</keyword>
<keyword evidence="5" id="KW-0029">Amino-acid transport</keyword>
<feature type="transmembrane region" description="Helical" evidence="9">
    <location>
        <begin position="237"/>
        <end position="257"/>
    </location>
</feature>
<gene>
    <name evidence="10" type="ORF">K1W69_16120</name>
</gene>
<name>A0AAE3D1D8_9HYPH</name>
<organism evidence="10 11">
    <name type="scientific">Flavimaribacter sediminis</name>
    <dbReference type="NCBI Taxonomy" id="2865987"/>
    <lineage>
        <taxon>Bacteria</taxon>
        <taxon>Pseudomonadati</taxon>
        <taxon>Pseudomonadota</taxon>
        <taxon>Alphaproteobacteria</taxon>
        <taxon>Hyphomicrobiales</taxon>
        <taxon>Rhizobiaceae</taxon>
        <taxon>Flavimaribacter</taxon>
    </lineage>
</organism>
<dbReference type="Proteomes" id="UP001196509">
    <property type="component" value="Unassembled WGS sequence"/>
</dbReference>
<evidence type="ECO:0000256" key="7">
    <source>
        <dbReference type="ARBA" id="ARBA00023136"/>
    </source>
</evidence>
<evidence type="ECO:0000313" key="10">
    <source>
        <dbReference type="EMBL" id="MBW8638724.1"/>
    </source>
</evidence>
<accession>A0AAE3D1D8</accession>
<dbReference type="PANTHER" id="PTHR11795:SF445">
    <property type="entry name" value="AMINO ACID ABC TRANSPORTER PERMEASE PROTEIN"/>
    <property type="match status" value="1"/>
</dbReference>
<sequence>MNFALQTAIDALSVGSIYALSALGIGLLFGIMRLINFAQSEFVTIGIYILMLSAGVWFPLAALAAICVVVVLALVVERMAFRPIRTADPATLLVTSFAVSYLLQYSLVLIFGARPIGLDILPELARPIVMGSVRVPRIDIATIGATIVLLSAFALFLRKTRIGIEMRAAAVDFRMARLLGIRANRVIAVAFAMSGLLAAVVAILFAARTGVAAPTIGLELALVGFVATVIGGMGSLVGAVFGGLAVGVVTVLLQAFLPPELRAYREAFVYIVVIAVLVLRPQGLFRGAAARERV</sequence>
<evidence type="ECO:0000256" key="5">
    <source>
        <dbReference type="ARBA" id="ARBA00022970"/>
    </source>
</evidence>
<comment type="similarity">
    <text evidence="8">Belongs to the binding-protein-dependent transport system permease family. LivHM subfamily.</text>
</comment>
<feature type="transmembrane region" description="Helical" evidence="9">
    <location>
        <begin position="97"/>
        <end position="118"/>
    </location>
</feature>
<evidence type="ECO:0000256" key="6">
    <source>
        <dbReference type="ARBA" id="ARBA00022989"/>
    </source>
</evidence>
<evidence type="ECO:0000256" key="1">
    <source>
        <dbReference type="ARBA" id="ARBA00004651"/>
    </source>
</evidence>
<dbReference type="InterPro" id="IPR001851">
    <property type="entry name" value="ABC_transp_permease"/>
</dbReference>